<feature type="compositionally biased region" description="Low complexity" evidence="1">
    <location>
        <begin position="282"/>
        <end position="294"/>
    </location>
</feature>
<dbReference type="EMBL" id="JASWJB010000024">
    <property type="protein sequence ID" value="KAK2609324.1"/>
    <property type="molecule type" value="Genomic_DNA"/>
</dbReference>
<accession>A0AAJ0CYA3</accession>
<feature type="region of interest" description="Disordered" evidence="1">
    <location>
        <begin position="114"/>
        <end position="354"/>
    </location>
</feature>
<feature type="compositionally biased region" description="Low complexity" evidence="1">
    <location>
        <begin position="248"/>
        <end position="262"/>
    </location>
</feature>
<feature type="compositionally biased region" description="Low complexity" evidence="1">
    <location>
        <begin position="216"/>
        <end position="228"/>
    </location>
</feature>
<reference evidence="2" key="1">
    <citation type="submission" date="2023-06" db="EMBL/GenBank/DDBJ databases">
        <title>Conoideocrella luteorostrata (Hypocreales: Clavicipitaceae), a potential biocontrol fungus for elongate hemlock scale in United States Christmas tree production areas.</title>
        <authorList>
            <person name="Barrett H."/>
            <person name="Lovett B."/>
            <person name="Macias A.M."/>
            <person name="Stajich J.E."/>
            <person name="Kasson M.T."/>
        </authorList>
    </citation>
    <scope>NUCLEOTIDE SEQUENCE</scope>
    <source>
        <strain evidence="2">ARSEF 14590</strain>
    </source>
</reference>
<evidence type="ECO:0000313" key="2">
    <source>
        <dbReference type="EMBL" id="KAK2609324.1"/>
    </source>
</evidence>
<feature type="compositionally biased region" description="Basic and acidic residues" evidence="1">
    <location>
        <begin position="114"/>
        <end position="123"/>
    </location>
</feature>
<name>A0AAJ0CYA3_9HYPO</name>
<organism evidence="2 3">
    <name type="scientific">Conoideocrella luteorostrata</name>
    <dbReference type="NCBI Taxonomy" id="1105319"/>
    <lineage>
        <taxon>Eukaryota</taxon>
        <taxon>Fungi</taxon>
        <taxon>Dikarya</taxon>
        <taxon>Ascomycota</taxon>
        <taxon>Pezizomycotina</taxon>
        <taxon>Sordariomycetes</taxon>
        <taxon>Hypocreomycetidae</taxon>
        <taxon>Hypocreales</taxon>
        <taxon>Clavicipitaceae</taxon>
        <taxon>Conoideocrella</taxon>
    </lineage>
</organism>
<feature type="compositionally biased region" description="Basic and acidic residues" evidence="1">
    <location>
        <begin position="153"/>
        <end position="180"/>
    </location>
</feature>
<protein>
    <submittedName>
        <fullName evidence="2">Uncharacterized protein</fullName>
    </submittedName>
</protein>
<feature type="compositionally biased region" description="Low complexity" evidence="1">
    <location>
        <begin position="43"/>
        <end position="52"/>
    </location>
</feature>
<evidence type="ECO:0000256" key="1">
    <source>
        <dbReference type="SAM" id="MobiDB-lite"/>
    </source>
</evidence>
<evidence type="ECO:0000313" key="3">
    <source>
        <dbReference type="Proteomes" id="UP001251528"/>
    </source>
</evidence>
<feature type="compositionally biased region" description="Low complexity" evidence="1">
    <location>
        <begin position="183"/>
        <end position="194"/>
    </location>
</feature>
<dbReference type="AlphaFoldDB" id="A0AAJ0CYA3"/>
<dbReference type="Proteomes" id="UP001251528">
    <property type="component" value="Unassembled WGS sequence"/>
</dbReference>
<sequence>MQRRFRSRLIAARASSDACDPENKNRTLRLQRPAQRAPNHFVDQSSDSASSDSFDEDQAWGSSDAKSVKRHQEIMDSLPKNGEPMSNKQLNKLVDHCRQLEDELELLSRIYHDGSNRSAKDPEIGSSPATEYSDVDERPATGSTINKRKDHHVKSDLDNKILSKERRQTARRSVDNEKYHNKSSTSTDSDSSCSSEERLQAARGPVKYAKEHLTESDSSTDSDSSCSSEKNLQAARGPVKYAKEHLTESNSSTDSDSSCSSEKNVQAARGPVKYAKEHLTKSDSSTDSDSFGSTKEGAPEAGRPLRDQKRHHVKSDSSTDSESSSSNEKDKSLSGTIRAVIRQDKSLPTKDKFNKKLTENKDSLSFHKKKTISASK</sequence>
<feature type="compositionally biased region" description="Basic and acidic residues" evidence="1">
    <location>
        <begin position="341"/>
        <end position="354"/>
    </location>
</feature>
<gene>
    <name evidence="2" type="ORF">QQS21_002105</name>
</gene>
<comment type="caution">
    <text evidence="2">The sequence shown here is derived from an EMBL/GenBank/DDBJ whole genome shotgun (WGS) entry which is preliminary data.</text>
</comment>
<feature type="region of interest" description="Disordered" evidence="1">
    <location>
        <begin position="1"/>
        <end position="87"/>
    </location>
</feature>
<feature type="compositionally biased region" description="Low complexity" evidence="1">
    <location>
        <begin position="316"/>
        <end position="326"/>
    </location>
</feature>
<proteinExistence type="predicted"/>
<keyword evidence="3" id="KW-1185">Reference proteome</keyword>